<dbReference type="EMBL" id="ABEXCJ050000008">
    <property type="protein sequence ID" value="EMR4591257.1"/>
    <property type="molecule type" value="Genomic_DNA"/>
</dbReference>
<comment type="caution">
    <text evidence="1">The sequence shown here is derived from an EMBL/GenBank/DDBJ whole genome shotgun (WGS) entry which is preliminary data.</text>
</comment>
<evidence type="ECO:0000313" key="1">
    <source>
        <dbReference type="EMBL" id="ELR5219070.1"/>
    </source>
</evidence>
<sequence length="131" mass="15138">MKRKMIMRIIGSEQEIITKDLSNSKNDAVLINSISYSREKDENGTPILRLTIDKDWDHSTASIFDAIKNDEKIDITIKYFIEGEEPSIINYNNVIIDRIKSLFCADGFNFDDNLAIRQGKLYELIQVISYN</sequence>
<dbReference type="RefSeq" id="WP_248467710.1">
    <property type="nucleotide sequence ID" value="NZ_CP096258.1"/>
</dbReference>
<protein>
    <submittedName>
        <fullName evidence="1">Uncharacterized protein</fullName>
    </submittedName>
</protein>
<proteinExistence type="predicted"/>
<dbReference type="EMBL" id="ABEXCJ040000008">
    <property type="protein sequence ID" value="ELR5219070.1"/>
    <property type="molecule type" value="Genomic_DNA"/>
</dbReference>
<name>A0AAD2VSX3_PRORE</name>
<organism evidence="1">
    <name type="scientific">Providencia rettgeri</name>
    <dbReference type="NCBI Taxonomy" id="587"/>
    <lineage>
        <taxon>Bacteria</taxon>
        <taxon>Pseudomonadati</taxon>
        <taxon>Pseudomonadota</taxon>
        <taxon>Gammaproteobacteria</taxon>
        <taxon>Enterobacterales</taxon>
        <taxon>Morganellaceae</taxon>
        <taxon>Providencia</taxon>
    </lineage>
</organism>
<evidence type="ECO:0000313" key="2">
    <source>
        <dbReference type="EMBL" id="EMR4591257.1"/>
    </source>
</evidence>
<accession>A0AAD2VSX3</accession>
<gene>
    <name evidence="2" type="ORF">M0K77_003611</name>
    <name evidence="1" type="ORF">M0K77_RS18055</name>
</gene>
<reference evidence="1" key="1">
    <citation type="submission" date="2023-10" db="EMBL/GenBank/DDBJ databases">
        <authorList>
            <consortium name="Clinical and Environmental Microbiology Branch: Whole genome sequencing antimicrobial resistance pathogens in the healthcare setting"/>
        </authorList>
    </citation>
    <scope>NUCLEOTIDE SEQUENCE</scope>
    <source>
        <strain evidence="1">2020QW-00022</strain>
    </source>
</reference>
<dbReference type="AlphaFoldDB" id="A0AAD2VSX3"/>